<keyword evidence="2" id="KW-0472">Membrane</keyword>
<feature type="transmembrane region" description="Helical" evidence="2">
    <location>
        <begin position="37"/>
        <end position="56"/>
    </location>
</feature>
<name>A0A1C6R996_9ACTN</name>
<evidence type="ECO:0000313" key="4">
    <source>
        <dbReference type="Proteomes" id="UP000198906"/>
    </source>
</evidence>
<dbReference type="Proteomes" id="UP000198906">
    <property type="component" value="Unassembled WGS sequence"/>
</dbReference>
<evidence type="ECO:0000313" key="3">
    <source>
        <dbReference type="EMBL" id="SCL13689.1"/>
    </source>
</evidence>
<evidence type="ECO:0000256" key="1">
    <source>
        <dbReference type="SAM" id="MobiDB-lite"/>
    </source>
</evidence>
<proteinExistence type="predicted"/>
<dbReference type="STRING" id="47866.GA0074694_0439"/>
<evidence type="ECO:0000256" key="2">
    <source>
        <dbReference type="SAM" id="Phobius"/>
    </source>
</evidence>
<dbReference type="AlphaFoldDB" id="A0A1C6R996"/>
<feature type="compositionally biased region" description="Basic and acidic residues" evidence="1">
    <location>
        <begin position="82"/>
        <end position="96"/>
    </location>
</feature>
<gene>
    <name evidence="3" type="ORF">GA0074694_0439</name>
</gene>
<organism evidence="3 4">
    <name type="scientific">Micromonospora inyonensis</name>
    <dbReference type="NCBI Taxonomy" id="47866"/>
    <lineage>
        <taxon>Bacteria</taxon>
        <taxon>Bacillati</taxon>
        <taxon>Actinomycetota</taxon>
        <taxon>Actinomycetes</taxon>
        <taxon>Micromonosporales</taxon>
        <taxon>Micromonosporaceae</taxon>
        <taxon>Micromonospora</taxon>
    </lineage>
</organism>
<keyword evidence="4" id="KW-1185">Reference proteome</keyword>
<keyword evidence="2" id="KW-1133">Transmembrane helix</keyword>
<dbReference type="EMBL" id="FMHU01000001">
    <property type="protein sequence ID" value="SCL13689.1"/>
    <property type="molecule type" value="Genomic_DNA"/>
</dbReference>
<feature type="region of interest" description="Disordered" evidence="1">
    <location>
        <begin position="62"/>
        <end position="96"/>
    </location>
</feature>
<sequence length="96" mass="9746">MKAHRTDLLSLTFGLLFLAAAAWWLLAQLLGLVVPIGWFLAGALVVVGALGLLGALRAARSAANGPAGGSPAPPVPPAGRRPGSDRSSEERGDHGD</sequence>
<reference evidence="4" key="1">
    <citation type="submission" date="2016-06" db="EMBL/GenBank/DDBJ databases">
        <authorList>
            <person name="Varghese N."/>
        </authorList>
    </citation>
    <scope>NUCLEOTIDE SEQUENCE [LARGE SCALE GENOMIC DNA]</scope>
    <source>
        <strain evidence="4">DSM 46123</strain>
    </source>
</reference>
<dbReference type="RefSeq" id="WP_342670914.1">
    <property type="nucleotide sequence ID" value="NZ_FMHU01000001.1"/>
</dbReference>
<accession>A0A1C6R996</accession>
<protein>
    <submittedName>
        <fullName evidence="3">Uncharacterized protein</fullName>
    </submittedName>
</protein>
<keyword evidence="2" id="KW-0812">Transmembrane</keyword>